<dbReference type="PANTHER" id="PTHR30461:SF23">
    <property type="entry name" value="DNA RECOMBINASE-RELATED"/>
    <property type="match status" value="1"/>
</dbReference>
<dbReference type="SMART" id="SM00857">
    <property type="entry name" value="Resolvase"/>
    <property type="match status" value="1"/>
</dbReference>
<evidence type="ECO:0000313" key="3">
    <source>
        <dbReference type="Proteomes" id="UP001237737"/>
    </source>
</evidence>
<dbReference type="CDD" id="cd00338">
    <property type="entry name" value="Ser_Recombinase"/>
    <property type="match status" value="1"/>
</dbReference>
<proteinExistence type="predicted"/>
<dbReference type="SUPFAM" id="SSF53041">
    <property type="entry name" value="Resolvase-like"/>
    <property type="match status" value="1"/>
</dbReference>
<dbReference type="PROSITE" id="PS51737">
    <property type="entry name" value="RECOMBINASE_DNA_BIND"/>
    <property type="match status" value="1"/>
</dbReference>
<dbReference type="InterPro" id="IPR038109">
    <property type="entry name" value="DNA_bind_recomb_sf"/>
</dbReference>
<dbReference type="Pfam" id="PF00239">
    <property type="entry name" value="Resolvase"/>
    <property type="match status" value="1"/>
</dbReference>
<dbReference type="InterPro" id="IPR006119">
    <property type="entry name" value="Resolv_N"/>
</dbReference>
<name>A0ABT9SZU7_9GAMM</name>
<protein>
    <submittedName>
        <fullName evidence="2">DNA invertase Pin-like site-specific DNA recombinase</fullName>
    </submittedName>
</protein>
<accession>A0ABT9SZU7</accession>
<evidence type="ECO:0000313" key="2">
    <source>
        <dbReference type="EMBL" id="MDQ0010528.1"/>
    </source>
</evidence>
<dbReference type="Gene3D" id="3.40.50.1390">
    <property type="entry name" value="Resolvase, N-terminal catalytic domain"/>
    <property type="match status" value="1"/>
</dbReference>
<dbReference type="EMBL" id="JAUSSK010000003">
    <property type="protein sequence ID" value="MDQ0010528.1"/>
    <property type="molecule type" value="Genomic_DNA"/>
</dbReference>
<reference evidence="2 3" key="1">
    <citation type="submission" date="2023-07" db="EMBL/GenBank/DDBJ databases">
        <title>Sorghum-associated microbial communities from plants grown in Nebraska, USA.</title>
        <authorList>
            <person name="Schachtman D."/>
        </authorList>
    </citation>
    <scope>NUCLEOTIDE SEQUENCE [LARGE SCALE GENOMIC DNA]</scope>
    <source>
        <strain evidence="2 3">CC60</strain>
    </source>
</reference>
<gene>
    <name evidence="2" type="ORF">J2T07_002718</name>
</gene>
<dbReference type="PANTHER" id="PTHR30461">
    <property type="entry name" value="DNA-INVERTASE FROM LAMBDOID PROPHAGE"/>
    <property type="match status" value="1"/>
</dbReference>
<dbReference type="InterPro" id="IPR050639">
    <property type="entry name" value="SSR_resolvase"/>
</dbReference>
<dbReference type="InterPro" id="IPR011109">
    <property type="entry name" value="DNA_bind_recombinase_dom"/>
</dbReference>
<dbReference type="Proteomes" id="UP001237737">
    <property type="component" value="Unassembled WGS sequence"/>
</dbReference>
<feature type="domain" description="Recombinase" evidence="1">
    <location>
        <begin position="174"/>
        <end position="297"/>
    </location>
</feature>
<evidence type="ECO:0000259" key="1">
    <source>
        <dbReference type="PROSITE" id="PS51737"/>
    </source>
</evidence>
<comment type="caution">
    <text evidence="2">The sequence shown here is derived from an EMBL/GenBank/DDBJ whole genome shotgun (WGS) entry which is preliminary data.</text>
</comment>
<dbReference type="Gene3D" id="3.90.1750.20">
    <property type="entry name" value="Putative Large Serine Recombinase, Chain B, Domain 2"/>
    <property type="match status" value="1"/>
</dbReference>
<organism evidence="2 3">
    <name type="scientific">Luteibacter jiangsuensis</name>
    <dbReference type="NCBI Taxonomy" id="637577"/>
    <lineage>
        <taxon>Bacteria</taxon>
        <taxon>Pseudomonadati</taxon>
        <taxon>Pseudomonadota</taxon>
        <taxon>Gammaproteobacteria</taxon>
        <taxon>Lysobacterales</taxon>
        <taxon>Rhodanobacteraceae</taxon>
        <taxon>Luteibacter</taxon>
    </lineage>
</organism>
<dbReference type="Pfam" id="PF07508">
    <property type="entry name" value="Recombinase"/>
    <property type="match status" value="1"/>
</dbReference>
<dbReference type="InterPro" id="IPR036162">
    <property type="entry name" value="Resolvase-like_N_sf"/>
</dbReference>
<keyword evidence="3" id="KW-1185">Reference proteome</keyword>
<sequence>MSTDQQQYSTQNQSAAIAAYAAAHAMTIVKSYRDEGRSGVRIKGRRALQDLLADIRSGEKDYDVVLVYDVSRWGRFQNPDEAAYHEFVCNLGGVSVVYVAESFSNDGTPFSAVLKGLKRVMAGEYSRELSAKVYAGQCRLIGMGYRQGGSAGYGLRRMRLDALGRPRGILEHGQRKAVITDRVILVPGPMDEVRIVRRIFREFAAGMGAAAIARGLNAEAISFLDGKSWNNHRIRALLKNAKYVGDNVFGRTHGSFQLPRVNVPEDAWVMRKSSFKPLVSRQLFLKARERFEQMAKKSDEDVLSPLREILAREGQINSRLIREDRQAVSVPTLVRRFGGLRHVYRLIGFTPKKNLAYADARAHFLGVRESTMADVKAMFEQVGLPVTRQGWRLQIEHAWSLSVAVVRTSLYHETERWYVRQVPDDADIVIFVRLSADGSTIRDYVFWPAAIYGFIPENVSGRTYPAVAAYTSGSLLSLARCLGRGSVDAPPLDHATDIHGLAQRCRKRGQSISEALIIVEGFLELAKEGANFGALENAPEGDGETILRYVLLSRQGSVQLENAALVCWLARHHQAALTVLQWASDDLLTGMGG</sequence>